<gene>
    <name evidence="1" type="ORF">NCTC10821_01156</name>
</gene>
<dbReference type="EMBL" id="UGQT01000001">
    <property type="protein sequence ID" value="STZ57652.1"/>
    <property type="molecule type" value="Genomic_DNA"/>
</dbReference>
<evidence type="ECO:0000313" key="2">
    <source>
        <dbReference type="Proteomes" id="UP000254978"/>
    </source>
</evidence>
<name>A0A378T9Z0_9MYCO</name>
<dbReference type="AlphaFoldDB" id="A0A378T9Z0"/>
<sequence>MTQWPAYSKAGVMSVRRKSMRADAAERELIETEHQLAQLDMWNAKRKAKQL</sequence>
<accession>A0A378T9Z0</accession>
<reference evidence="1 2" key="1">
    <citation type="submission" date="2018-06" db="EMBL/GenBank/DDBJ databases">
        <authorList>
            <consortium name="Pathogen Informatics"/>
            <person name="Doyle S."/>
        </authorList>
    </citation>
    <scope>NUCLEOTIDE SEQUENCE [LARGE SCALE GENOMIC DNA]</scope>
    <source>
        <strain evidence="1 2">NCTC10821</strain>
    </source>
</reference>
<organism evidence="1 2">
    <name type="scientific">Mycolicibacterium tokaiense</name>
    <dbReference type="NCBI Taxonomy" id="39695"/>
    <lineage>
        <taxon>Bacteria</taxon>
        <taxon>Bacillati</taxon>
        <taxon>Actinomycetota</taxon>
        <taxon>Actinomycetes</taxon>
        <taxon>Mycobacteriales</taxon>
        <taxon>Mycobacteriaceae</taxon>
        <taxon>Mycolicibacterium</taxon>
    </lineage>
</organism>
<protein>
    <submittedName>
        <fullName evidence="1">Uncharacterized protein</fullName>
    </submittedName>
</protein>
<proteinExistence type="predicted"/>
<evidence type="ECO:0000313" key="1">
    <source>
        <dbReference type="EMBL" id="STZ57652.1"/>
    </source>
</evidence>
<keyword evidence="2" id="KW-1185">Reference proteome</keyword>
<dbReference type="Proteomes" id="UP000254978">
    <property type="component" value="Unassembled WGS sequence"/>
</dbReference>